<evidence type="ECO:0000313" key="8">
    <source>
        <dbReference type="EMBL" id="GFP32747.1"/>
    </source>
</evidence>
<evidence type="ECO:0000256" key="5">
    <source>
        <dbReference type="HAMAP-Rule" id="MF_01197"/>
    </source>
</evidence>
<sequence length="150" mass="16991">MASFFRRVLIYLGLAEDETEEEQERISPRSSDHPRVRRIFSEEGPPPPRSSIQTLRSPQTKVHVVEPSSFNDAQIIGDKFKVSIPVILNLQKVEPETAKRILDFASGLTYGLNGGIQRVAEKVFLLTPSNVEVSAEEKIRLQQRGLFNQF</sequence>
<dbReference type="EMBL" id="BLRX01000145">
    <property type="protein sequence ID" value="GFP25639.1"/>
    <property type="molecule type" value="Genomic_DNA"/>
</dbReference>
<evidence type="ECO:0000313" key="7">
    <source>
        <dbReference type="EMBL" id="GFP25639.1"/>
    </source>
</evidence>
<comment type="similarity">
    <text evidence="5">Belongs to the SepF family.</text>
</comment>
<keyword evidence="2 5" id="KW-0717">Septation</keyword>
<evidence type="ECO:0000256" key="4">
    <source>
        <dbReference type="ARBA" id="ARBA00044936"/>
    </source>
</evidence>
<evidence type="ECO:0000256" key="6">
    <source>
        <dbReference type="SAM" id="MobiDB-lite"/>
    </source>
</evidence>
<comment type="function">
    <text evidence="4 5">Cell division protein that is part of the divisome complex and is recruited early to the Z-ring. Probably stimulates Z-ring formation, perhaps through the cross-linking of FtsZ protofilaments. Its function overlaps with FtsA.</text>
</comment>
<gene>
    <name evidence="5" type="primary">sepF</name>
    <name evidence="7" type="ORF">HKBW3S25_01119</name>
    <name evidence="8" type="ORF">HKBW3S42_01053</name>
</gene>
<dbReference type="HAMAP" id="MF_01197">
    <property type="entry name" value="SepF"/>
    <property type="match status" value="1"/>
</dbReference>
<evidence type="ECO:0000313" key="9">
    <source>
        <dbReference type="Proteomes" id="UP000543224"/>
    </source>
</evidence>
<dbReference type="Proteomes" id="UP000568877">
    <property type="component" value="Unassembled WGS sequence"/>
</dbReference>
<dbReference type="PANTHER" id="PTHR35798">
    <property type="entry name" value="CELL DIVISION PROTEIN SEPF"/>
    <property type="match status" value="1"/>
</dbReference>
<dbReference type="InterPro" id="IPR007561">
    <property type="entry name" value="Cell_div_SepF/SepF-rel"/>
</dbReference>
<name>A0A6V8PKG5_9ACTN</name>
<dbReference type="InterPro" id="IPR023052">
    <property type="entry name" value="Cell_div_SepF"/>
</dbReference>
<feature type="compositionally biased region" description="Basic and acidic residues" evidence="6">
    <location>
        <begin position="24"/>
        <end position="34"/>
    </location>
</feature>
<protein>
    <recommendedName>
        <fullName evidence="5">Cell division protein SepF</fullName>
    </recommendedName>
</protein>
<dbReference type="PANTHER" id="PTHR35798:SF1">
    <property type="entry name" value="CELL DIVISION PROTEIN SEPF"/>
    <property type="match status" value="1"/>
</dbReference>
<dbReference type="AlphaFoldDB" id="A0A6V8PKG5"/>
<dbReference type="Gene3D" id="3.30.110.150">
    <property type="entry name" value="SepF-like protein"/>
    <property type="match status" value="1"/>
</dbReference>
<feature type="region of interest" description="Disordered" evidence="6">
    <location>
        <begin position="20"/>
        <end position="58"/>
    </location>
</feature>
<dbReference type="GO" id="GO:0043093">
    <property type="term" value="P:FtsZ-dependent cytokinesis"/>
    <property type="evidence" value="ECO:0007669"/>
    <property type="project" value="UniProtKB-UniRule"/>
</dbReference>
<comment type="caution">
    <text evidence="8">The sequence shown here is derived from an EMBL/GenBank/DDBJ whole genome shotgun (WGS) entry which is preliminary data.</text>
</comment>
<evidence type="ECO:0000256" key="3">
    <source>
        <dbReference type="ARBA" id="ARBA00023306"/>
    </source>
</evidence>
<keyword evidence="3 5" id="KW-0131">Cell cycle</keyword>
<evidence type="ECO:0000256" key="2">
    <source>
        <dbReference type="ARBA" id="ARBA00023210"/>
    </source>
</evidence>
<evidence type="ECO:0000313" key="10">
    <source>
        <dbReference type="Proteomes" id="UP000568877"/>
    </source>
</evidence>
<evidence type="ECO:0000256" key="1">
    <source>
        <dbReference type="ARBA" id="ARBA00022618"/>
    </source>
</evidence>
<dbReference type="Proteomes" id="UP000543224">
    <property type="component" value="Unassembled WGS sequence"/>
</dbReference>
<proteinExistence type="inferred from homology"/>
<dbReference type="GO" id="GO:0005737">
    <property type="term" value="C:cytoplasm"/>
    <property type="evidence" value="ECO:0007669"/>
    <property type="project" value="UniProtKB-SubCell"/>
</dbReference>
<accession>A0A6V8PKG5</accession>
<organism evidence="8 10">
    <name type="scientific">Candidatus Hakubella thermalkaliphila</name>
    <dbReference type="NCBI Taxonomy" id="2754717"/>
    <lineage>
        <taxon>Bacteria</taxon>
        <taxon>Bacillati</taxon>
        <taxon>Actinomycetota</taxon>
        <taxon>Actinomycetota incertae sedis</taxon>
        <taxon>Candidatus Hakubellales</taxon>
        <taxon>Candidatus Hakubellaceae</taxon>
        <taxon>Candidatus Hakubella</taxon>
    </lineage>
</organism>
<dbReference type="Pfam" id="PF04472">
    <property type="entry name" value="SepF"/>
    <property type="match status" value="1"/>
</dbReference>
<comment type="subcellular location">
    <subcellularLocation>
        <location evidence="5">Cytoplasm</location>
    </subcellularLocation>
    <text evidence="5">Localizes to the division site, in a FtsZ-dependent manner.</text>
</comment>
<comment type="subunit">
    <text evidence="5">Homodimer. Interacts with FtsZ.</text>
</comment>
<reference evidence="9 10" key="1">
    <citation type="journal article" date="2020" name="Front. Microbiol.">
        <title>Single-cell genomics of novel Actinobacteria with the Wood-Ljungdahl pathway discovered in a serpentinizing system.</title>
        <authorList>
            <person name="Merino N."/>
            <person name="Kawai M."/>
            <person name="Boyd E.S."/>
            <person name="Colman D.R."/>
            <person name="McGlynn S.E."/>
            <person name="Nealson K.H."/>
            <person name="Kurokawa K."/>
            <person name="Hongoh Y."/>
        </authorList>
    </citation>
    <scope>NUCLEOTIDE SEQUENCE [LARGE SCALE GENOMIC DNA]</scope>
    <source>
        <strain evidence="7 9">S25</strain>
        <strain evidence="8 10">S42</strain>
    </source>
</reference>
<dbReference type="EMBL" id="BLSA01000144">
    <property type="protein sequence ID" value="GFP32747.1"/>
    <property type="molecule type" value="Genomic_DNA"/>
</dbReference>
<dbReference type="GO" id="GO:0000917">
    <property type="term" value="P:division septum assembly"/>
    <property type="evidence" value="ECO:0007669"/>
    <property type="project" value="UniProtKB-KW"/>
</dbReference>
<keyword evidence="5" id="KW-0963">Cytoplasm</keyword>
<keyword evidence="1 5" id="KW-0132">Cell division</keyword>
<dbReference type="InterPro" id="IPR038594">
    <property type="entry name" value="SepF-like_sf"/>
</dbReference>